<organism evidence="2">
    <name type="scientific">Rhizophora mucronata</name>
    <name type="common">Asiatic mangrove</name>
    <dbReference type="NCBI Taxonomy" id="61149"/>
    <lineage>
        <taxon>Eukaryota</taxon>
        <taxon>Viridiplantae</taxon>
        <taxon>Streptophyta</taxon>
        <taxon>Embryophyta</taxon>
        <taxon>Tracheophyta</taxon>
        <taxon>Spermatophyta</taxon>
        <taxon>Magnoliopsida</taxon>
        <taxon>eudicotyledons</taxon>
        <taxon>Gunneridae</taxon>
        <taxon>Pentapetalae</taxon>
        <taxon>rosids</taxon>
        <taxon>fabids</taxon>
        <taxon>Malpighiales</taxon>
        <taxon>Rhizophoraceae</taxon>
        <taxon>Rhizophora</taxon>
    </lineage>
</organism>
<keyword evidence="1" id="KW-1133">Transmembrane helix</keyword>
<reference evidence="2" key="1">
    <citation type="submission" date="2018-02" db="EMBL/GenBank/DDBJ databases">
        <title>Rhizophora mucronata_Transcriptome.</title>
        <authorList>
            <person name="Meera S.P."/>
            <person name="Sreeshan A."/>
            <person name="Augustine A."/>
        </authorList>
    </citation>
    <scope>NUCLEOTIDE SEQUENCE</scope>
    <source>
        <tissue evidence="2">Leaf</tissue>
    </source>
</reference>
<dbReference type="EMBL" id="GGEC01088021">
    <property type="protein sequence ID" value="MBX68505.1"/>
    <property type="molecule type" value="Transcribed_RNA"/>
</dbReference>
<sequence length="53" mass="6262">MSLRTLLSYMTLTINDMRCFPLLIPNLISCFPPMIYYPFKLTLHNYVQEGNFS</sequence>
<evidence type="ECO:0000313" key="2">
    <source>
        <dbReference type="EMBL" id="MBX68505.1"/>
    </source>
</evidence>
<name>A0A2P2QNK8_RHIMU</name>
<protein>
    <submittedName>
        <fullName evidence="2">Uncharacterized protein</fullName>
    </submittedName>
</protein>
<keyword evidence="1" id="KW-0812">Transmembrane</keyword>
<accession>A0A2P2QNK8</accession>
<feature type="transmembrane region" description="Helical" evidence="1">
    <location>
        <begin position="20"/>
        <end position="39"/>
    </location>
</feature>
<dbReference type="AlphaFoldDB" id="A0A2P2QNK8"/>
<evidence type="ECO:0000256" key="1">
    <source>
        <dbReference type="SAM" id="Phobius"/>
    </source>
</evidence>
<keyword evidence="1" id="KW-0472">Membrane</keyword>
<proteinExistence type="predicted"/>